<keyword evidence="2 3" id="KW-0238">DNA-binding</keyword>
<dbReference type="InterPro" id="IPR011990">
    <property type="entry name" value="TPR-like_helical_dom_sf"/>
</dbReference>
<name>A0A0N9HRV0_9PSEU</name>
<protein>
    <recommendedName>
        <fullName evidence="4">OmpR/PhoB-type domain-containing protein</fullName>
    </recommendedName>
</protein>
<feature type="domain" description="OmpR/PhoB-type" evidence="4">
    <location>
        <begin position="1"/>
        <end position="94"/>
    </location>
</feature>
<dbReference type="SUPFAM" id="SSF48452">
    <property type="entry name" value="TPR-like"/>
    <property type="match status" value="2"/>
</dbReference>
<dbReference type="SUPFAM" id="SSF46894">
    <property type="entry name" value="C-terminal effector domain of the bipartite response regulators"/>
    <property type="match status" value="1"/>
</dbReference>
<evidence type="ECO:0000256" key="1">
    <source>
        <dbReference type="ARBA" id="ARBA00005820"/>
    </source>
</evidence>
<keyword evidence="6" id="KW-1185">Reference proteome</keyword>
<dbReference type="InterPro" id="IPR016032">
    <property type="entry name" value="Sig_transdc_resp-reg_C-effctor"/>
</dbReference>
<dbReference type="KEGG" id="kphy:AOZ06_02275"/>
<dbReference type="InterPro" id="IPR027417">
    <property type="entry name" value="P-loop_NTPase"/>
</dbReference>
<dbReference type="GO" id="GO:0003677">
    <property type="term" value="F:DNA binding"/>
    <property type="evidence" value="ECO:0007669"/>
    <property type="project" value="UniProtKB-UniRule"/>
</dbReference>
<dbReference type="OrthoDB" id="9812579at2"/>
<dbReference type="GO" id="GO:0016887">
    <property type="term" value="F:ATP hydrolysis activity"/>
    <property type="evidence" value="ECO:0007669"/>
    <property type="project" value="InterPro"/>
</dbReference>
<dbReference type="GO" id="GO:0006355">
    <property type="term" value="P:regulation of DNA-templated transcription"/>
    <property type="evidence" value="ECO:0007669"/>
    <property type="project" value="InterPro"/>
</dbReference>
<dbReference type="STRING" id="860235.AOZ06_02275"/>
<dbReference type="Pfam" id="PF25872">
    <property type="entry name" value="HTH_77"/>
    <property type="match status" value="1"/>
</dbReference>
<dbReference type="PROSITE" id="PS51755">
    <property type="entry name" value="OMPR_PHOB"/>
    <property type="match status" value="1"/>
</dbReference>
<dbReference type="InterPro" id="IPR005158">
    <property type="entry name" value="BTAD"/>
</dbReference>
<organism evidence="5 6">
    <name type="scientific">Kibdelosporangium phytohabitans</name>
    <dbReference type="NCBI Taxonomy" id="860235"/>
    <lineage>
        <taxon>Bacteria</taxon>
        <taxon>Bacillati</taxon>
        <taxon>Actinomycetota</taxon>
        <taxon>Actinomycetes</taxon>
        <taxon>Pseudonocardiales</taxon>
        <taxon>Pseudonocardiaceae</taxon>
        <taxon>Kibdelosporangium</taxon>
    </lineage>
</organism>
<dbReference type="Gene3D" id="1.25.40.10">
    <property type="entry name" value="Tetratricopeptide repeat domain"/>
    <property type="match status" value="2"/>
</dbReference>
<dbReference type="PANTHER" id="PTHR47691">
    <property type="entry name" value="REGULATOR-RELATED"/>
    <property type="match status" value="1"/>
</dbReference>
<dbReference type="InterPro" id="IPR058852">
    <property type="entry name" value="HTH_77"/>
</dbReference>
<dbReference type="EMBL" id="CP012752">
    <property type="protein sequence ID" value="ALG05900.1"/>
    <property type="molecule type" value="Genomic_DNA"/>
</dbReference>
<evidence type="ECO:0000313" key="6">
    <source>
        <dbReference type="Proteomes" id="UP000063699"/>
    </source>
</evidence>
<comment type="similarity">
    <text evidence="1">Belongs to the AfsR/DnrI/RedD regulatory family.</text>
</comment>
<gene>
    <name evidence="5" type="ORF">AOZ06_02275</name>
</gene>
<dbReference type="AlphaFoldDB" id="A0A0N9HRV0"/>
<evidence type="ECO:0000256" key="3">
    <source>
        <dbReference type="PROSITE-ProRule" id="PRU01091"/>
    </source>
</evidence>
<evidence type="ECO:0000259" key="4">
    <source>
        <dbReference type="PROSITE" id="PS51755"/>
    </source>
</evidence>
<dbReference type="Pfam" id="PF03704">
    <property type="entry name" value="BTAD"/>
    <property type="match status" value="1"/>
</dbReference>
<evidence type="ECO:0000256" key="2">
    <source>
        <dbReference type="ARBA" id="ARBA00023125"/>
    </source>
</evidence>
<sequence>MLAGVRVAVLGPLCLTDTADREIEVGGPRLRMLLVRLALEANRIVPVEALIDGLWGAQPPADATNALQSLVSRLRKTGLAKRIESFPAGYSLAATEVDAEQFERLAAEGSRLLKRNEAANAAEVLRTALALWRGPALVDVTEAPFAAAAVARLAELRLTALEDRIEADILRGHEADVIVELYALTRDHPLRERLTALLIRALRTAGRQADALAAYETARQNLAAELGVDPSPELQQAHLALLRATPAEIPNNGTRLPAQLTSFVGRQHEMTELEALLGRDRLVTLVGPGGAGKTRLATEAASRAANRVWFVHLAGLREAVDVPAALASALGLGDSRVSEKRQVWHPQTDVTTRLLEALADRSELVVLDNCEHLVSAVAHLAETLLAACPRLRILATSREPLTINGETLFPLGPLDLPGENASAEQAAGSAAVRLFLDRARSVRPGFTVDDGNVGSVVAVCRQLDGLPLALELAAARLRSMTVGQVAERLDDRFRLLTGGSRTSLPRHQTLGAVVEWSWGLLAPAERTLASRMSVFANPSTLEAIVAACAAGDLAADDVLYVLASLVEKSFVEAGEGADGVPRYRMLETVKAFAAARLVDAERTRTRFIAWVMGMVEEAEPMLRGHDQVRWLRFLDAERDNVIEAVRLAVDRDDADASFRILAAWTWYWLLRQGVFGEALTEQVLPLARMQLMEHRAPDGPRLLYRMLTVMGGVEQPDPAQIATVLELCHSEQAKAMPLAAMIETVALAMTHEFDGADVAFRRSLRHPDKWTRAVVAFGGAMAAENLGDLARAKRWQEASIRRFRTIGDRWGLAMALNALAEIRSTGGDIAGAIELHEEALRVEVELGPSMDPAMTRSRLAEQHYRMGDLDEAYRVLVRMAEVSQNQGQRAVTVAIVIRLCAVLRARGDLAQARARLDTTRNELVDWPDSMNDPLRCWLGVVEARQYTAEGKLAEAWRAAADAVAATDRNAGYLRDAQSVADVAEAMATIAAAAGDLVFAARLLGASAAIAGALDVGSPDNLAVLGKFGPAEQEVLAEARKMTQDEATRLIKEGVPVPPPGTP</sequence>
<dbReference type="PRINTS" id="PR00364">
    <property type="entry name" value="DISEASERSIST"/>
</dbReference>
<proteinExistence type="inferred from homology"/>
<dbReference type="Pfam" id="PF13401">
    <property type="entry name" value="AAA_22"/>
    <property type="match status" value="1"/>
</dbReference>
<dbReference type="GO" id="GO:0000160">
    <property type="term" value="P:phosphorelay signal transduction system"/>
    <property type="evidence" value="ECO:0007669"/>
    <property type="project" value="InterPro"/>
</dbReference>
<dbReference type="Gene3D" id="3.40.50.300">
    <property type="entry name" value="P-loop containing nucleotide triphosphate hydrolases"/>
    <property type="match status" value="1"/>
</dbReference>
<accession>A0A0N9HRV0</accession>
<dbReference type="CDD" id="cd15831">
    <property type="entry name" value="BTAD"/>
    <property type="match status" value="1"/>
</dbReference>
<reference evidence="5 6" key="1">
    <citation type="submission" date="2015-07" db="EMBL/GenBank/DDBJ databases">
        <title>Genome sequencing of Kibdelosporangium phytohabitans.</title>
        <authorList>
            <person name="Qin S."/>
            <person name="Xing K."/>
        </authorList>
    </citation>
    <scope>NUCLEOTIDE SEQUENCE [LARGE SCALE GENOMIC DNA]</scope>
    <source>
        <strain evidence="5 6">KLBMP1111</strain>
    </source>
</reference>
<dbReference type="SMART" id="SM00862">
    <property type="entry name" value="Trans_reg_C"/>
    <property type="match status" value="1"/>
</dbReference>
<dbReference type="InterPro" id="IPR001867">
    <property type="entry name" value="OmpR/PhoB-type_DNA-bd"/>
</dbReference>
<dbReference type="PANTHER" id="PTHR47691:SF3">
    <property type="entry name" value="HTH-TYPE TRANSCRIPTIONAL REGULATOR RV0890C-RELATED"/>
    <property type="match status" value="1"/>
</dbReference>
<dbReference type="Gene3D" id="1.10.10.10">
    <property type="entry name" value="Winged helix-like DNA-binding domain superfamily/Winged helix DNA-binding domain"/>
    <property type="match status" value="1"/>
</dbReference>
<dbReference type="InterPro" id="IPR049945">
    <property type="entry name" value="AAA_22"/>
</dbReference>
<dbReference type="Proteomes" id="UP000063699">
    <property type="component" value="Chromosome"/>
</dbReference>
<feature type="DNA-binding region" description="OmpR/PhoB-type" evidence="3">
    <location>
        <begin position="1"/>
        <end position="94"/>
    </location>
</feature>
<dbReference type="SUPFAM" id="SSF52540">
    <property type="entry name" value="P-loop containing nucleoside triphosphate hydrolases"/>
    <property type="match status" value="1"/>
</dbReference>
<dbReference type="InterPro" id="IPR036388">
    <property type="entry name" value="WH-like_DNA-bd_sf"/>
</dbReference>
<dbReference type="SMART" id="SM01043">
    <property type="entry name" value="BTAD"/>
    <property type="match status" value="1"/>
</dbReference>
<evidence type="ECO:0000313" key="5">
    <source>
        <dbReference type="EMBL" id="ALG05900.1"/>
    </source>
</evidence>